<proteinExistence type="predicted"/>
<reference evidence="1 2" key="2">
    <citation type="journal article" date="2022" name="Mol. Ecol. Resour.">
        <title>The genomes of chicory, endive, great burdock and yacon provide insights into Asteraceae paleo-polyploidization history and plant inulin production.</title>
        <authorList>
            <person name="Fan W."/>
            <person name="Wang S."/>
            <person name="Wang H."/>
            <person name="Wang A."/>
            <person name="Jiang F."/>
            <person name="Liu H."/>
            <person name="Zhao H."/>
            <person name="Xu D."/>
            <person name="Zhang Y."/>
        </authorList>
    </citation>
    <scope>NUCLEOTIDE SEQUENCE [LARGE SCALE GENOMIC DNA]</scope>
    <source>
        <strain evidence="2">cv. Yunnan</strain>
        <tissue evidence="1">Leaves</tissue>
    </source>
</reference>
<sequence>MRAKDKRSQISNTIIPLFPHMLNPNIPVVLPDSPTPSVSEASSSSGSVLHLHLVYVQILIIMLNFMMEESKESPVLDESPAVVDISSMSRTGLLSYVLLQYNLISDIQEEYTKFKALLYSTLSHSIHGSTSFVAATKRRRNLNLLKTLKALNI</sequence>
<keyword evidence="2" id="KW-1185">Reference proteome</keyword>
<comment type="caution">
    <text evidence="1">The sequence shown here is derived from an EMBL/GenBank/DDBJ whole genome shotgun (WGS) entry which is preliminary data.</text>
</comment>
<gene>
    <name evidence="1" type="ORF">L1987_22384</name>
</gene>
<name>A0ACB9IF96_9ASTR</name>
<accession>A0ACB9IF96</accession>
<dbReference type="EMBL" id="CM042025">
    <property type="protein sequence ID" value="KAI3806477.1"/>
    <property type="molecule type" value="Genomic_DNA"/>
</dbReference>
<dbReference type="Proteomes" id="UP001056120">
    <property type="component" value="Linkage Group LG08"/>
</dbReference>
<organism evidence="1 2">
    <name type="scientific">Smallanthus sonchifolius</name>
    <dbReference type="NCBI Taxonomy" id="185202"/>
    <lineage>
        <taxon>Eukaryota</taxon>
        <taxon>Viridiplantae</taxon>
        <taxon>Streptophyta</taxon>
        <taxon>Embryophyta</taxon>
        <taxon>Tracheophyta</taxon>
        <taxon>Spermatophyta</taxon>
        <taxon>Magnoliopsida</taxon>
        <taxon>eudicotyledons</taxon>
        <taxon>Gunneridae</taxon>
        <taxon>Pentapetalae</taxon>
        <taxon>asterids</taxon>
        <taxon>campanulids</taxon>
        <taxon>Asterales</taxon>
        <taxon>Asteraceae</taxon>
        <taxon>Asteroideae</taxon>
        <taxon>Heliantheae alliance</taxon>
        <taxon>Millerieae</taxon>
        <taxon>Smallanthus</taxon>
    </lineage>
</organism>
<evidence type="ECO:0000313" key="1">
    <source>
        <dbReference type="EMBL" id="KAI3806477.1"/>
    </source>
</evidence>
<protein>
    <submittedName>
        <fullName evidence="1">Uncharacterized protein</fullName>
    </submittedName>
</protein>
<evidence type="ECO:0000313" key="2">
    <source>
        <dbReference type="Proteomes" id="UP001056120"/>
    </source>
</evidence>
<reference evidence="2" key="1">
    <citation type="journal article" date="2022" name="Mol. Ecol. Resour.">
        <title>The genomes of chicory, endive, great burdock and yacon provide insights into Asteraceae palaeo-polyploidization history and plant inulin production.</title>
        <authorList>
            <person name="Fan W."/>
            <person name="Wang S."/>
            <person name="Wang H."/>
            <person name="Wang A."/>
            <person name="Jiang F."/>
            <person name="Liu H."/>
            <person name="Zhao H."/>
            <person name="Xu D."/>
            <person name="Zhang Y."/>
        </authorList>
    </citation>
    <scope>NUCLEOTIDE SEQUENCE [LARGE SCALE GENOMIC DNA]</scope>
    <source>
        <strain evidence="2">cv. Yunnan</strain>
    </source>
</reference>